<reference evidence="1 2" key="1">
    <citation type="submission" date="2015-10" db="EMBL/GenBank/DDBJ databases">
        <title>Metagenome-Assembled Genomes uncover a global brackish microbiome.</title>
        <authorList>
            <person name="Hugerth L.W."/>
            <person name="Larsson J."/>
            <person name="Alneberg J."/>
            <person name="Lindh M.V."/>
            <person name="Legrand C."/>
            <person name="Pinhassi J."/>
            <person name="Andersson A.F."/>
        </authorList>
    </citation>
    <scope>NUCLEOTIDE SEQUENCE [LARGE SCALE GENOMIC DNA]</scope>
    <source>
        <strain evidence="1">BACL18 MAG-120507-bin52</strain>
    </source>
</reference>
<dbReference type="Gene3D" id="3.40.50.150">
    <property type="entry name" value="Vaccinia Virus protein VP39"/>
    <property type="match status" value="1"/>
</dbReference>
<sequence>MSSRRLTPELLDSLPTSDPTAIASRADLRRLHPILGQSQLWLRWLQTHYPDRPPASLVDLGSGDGHLLSQILPTAFPQGGHGARLFLVDRQPSVPDASLEHLRRQNWLPTVISAEVADWASSAPATELILTNLFLHHFSDASIHSLFKKISCLCPVFVAAEPCRSWAGALGSRLLFLLGCNSVTQHDARVSVQAGFRNQELSSLWPNSNDWCLTEHRQGLFTHLFSATKKL</sequence>
<evidence type="ECO:0000313" key="1">
    <source>
        <dbReference type="EMBL" id="KRO63078.1"/>
    </source>
</evidence>
<dbReference type="SUPFAM" id="SSF53335">
    <property type="entry name" value="S-adenosyl-L-methionine-dependent methyltransferases"/>
    <property type="match status" value="1"/>
</dbReference>
<evidence type="ECO:0000313" key="2">
    <source>
        <dbReference type="Proteomes" id="UP000051269"/>
    </source>
</evidence>
<evidence type="ECO:0008006" key="3">
    <source>
        <dbReference type="Google" id="ProtNLM"/>
    </source>
</evidence>
<comment type="caution">
    <text evidence="1">The sequence shown here is derived from an EMBL/GenBank/DDBJ whole genome shotgun (WGS) entry which is preliminary data.</text>
</comment>
<dbReference type="InterPro" id="IPR029063">
    <property type="entry name" value="SAM-dependent_MTases_sf"/>
</dbReference>
<accession>A0A0R2RKX7</accession>
<gene>
    <name evidence="1" type="ORF">ABR82_04565</name>
</gene>
<dbReference type="Proteomes" id="UP000051269">
    <property type="component" value="Unassembled WGS sequence"/>
</dbReference>
<protein>
    <recommendedName>
        <fullName evidence="3">Methyltransferase domain-containing protein</fullName>
    </recommendedName>
</protein>
<organism evidence="1 2">
    <name type="scientific">Verrucomicrobia subdivision 6 bacterium BACL9 MAG-120507-bin52</name>
    <dbReference type="NCBI Taxonomy" id="1655590"/>
    <lineage>
        <taxon>Bacteria</taxon>
        <taxon>Pseudomonadati</taxon>
        <taxon>Verrucomicrobiota</taxon>
        <taxon>Verrucomicrobiia</taxon>
        <taxon>Verrucomicrobiales</taxon>
        <taxon>Verrucomicrobia subdivision 6</taxon>
    </lineage>
</organism>
<proteinExistence type="predicted"/>
<dbReference type="EMBL" id="LIBO01000009">
    <property type="protein sequence ID" value="KRO63078.1"/>
    <property type="molecule type" value="Genomic_DNA"/>
</dbReference>
<name>A0A0R2RKX7_9BACT</name>
<dbReference type="AlphaFoldDB" id="A0A0R2RKX7"/>